<dbReference type="HOGENOM" id="CLU_920164_0_0_3"/>
<evidence type="ECO:0000313" key="1">
    <source>
        <dbReference type="EMBL" id="ABW27288.1"/>
    </source>
</evidence>
<reference evidence="1 2" key="1">
    <citation type="journal article" date="2008" name="Proc. Natl. Acad. Sci. U.S.A.">
        <title>Niche adaptation and genome expansion in the chlorophyll d-producing cyanobacterium Acaryochloris marina.</title>
        <authorList>
            <person name="Swingley W.D."/>
            <person name="Chen M."/>
            <person name="Cheung P.C."/>
            <person name="Conrad A.L."/>
            <person name="Dejesa L.C."/>
            <person name="Hao J."/>
            <person name="Honchak B.M."/>
            <person name="Karbach L.E."/>
            <person name="Kurdoglu A."/>
            <person name="Lahiri S."/>
            <person name="Mastrian S.D."/>
            <person name="Miyashita H."/>
            <person name="Page L."/>
            <person name="Ramakrishna P."/>
            <person name="Satoh S."/>
            <person name="Sattley W.M."/>
            <person name="Shimada Y."/>
            <person name="Taylor H.L."/>
            <person name="Tomo T."/>
            <person name="Tsuchiya T."/>
            <person name="Wang Z.T."/>
            <person name="Raymond J."/>
            <person name="Mimuro M."/>
            <person name="Blankenship R.E."/>
            <person name="Touchman J.W."/>
        </authorList>
    </citation>
    <scope>NUCLEOTIDE SEQUENCE [LARGE SCALE GENOMIC DNA]</scope>
    <source>
        <strain evidence="2">MBIC 11017</strain>
    </source>
</reference>
<name>B0C1Y7_ACAM1</name>
<evidence type="ECO:0000313" key="2">
    <source>
        <dbReference type="Proteomes" id="UP000000268"/>
    </source>
</evidence>
<sequence length="302" mass="35167">MSEIESKLLELLSDYVCSSQTSLLQHIFMVNENHKNLRQCIQSITSDKQEISKDEEDHLRELLADFDGFFLDDFGRIFEKAYKYSLVYFQGRSNISPRLTLKVISKDKLATLLKIPESFLSDNNTEISANTGFLEIAQGKDFYLCNNIPNEIANGKYVNIRIKDKAAYIYATTHSVDHSRKFRDRYDQEWVSCWSPVSRVGSKESIESPPETCYKSTLILPVSLATKKLRKEFIEKFQIISSTQRALFGFLCFDHINVEYFKLEDRFFIQILTDILSIYLINQLMFTQFSTVYYNAKKILSD</sequence>
<protein>
    <submittedName>
        <fullName evidence="1">Uncharacterized protein</fullName>
    </submittedName>
</protein>
<keyword evidence="2" id="KW-1185">Reference proteome</keyword>
<dbReference type="OrthoDB" id="9789139at2"/>
<dbReference type="KEGG" id="amr:AM1_2277"/>
<organism evidence="1 2">
    <name type="scientific">Acaryochloris marina (strain MBIC 11017)</name>
    <dbReference type="NCBI Taxonomy" id="329726"/>
    <lineage>
        <taxon>Bacteria</taxon>
        <taxon>Bacillati</taxon>
        <taxon>Cyanobacteriota</taxon>
        <taxon>Cyanophyceae</taxon>
        <taxon>Acaryochloridales</taxon>
        <taxon>Acaryochloridaceae</taxon>
        <taxon>Acaryochloris</taxon>
    </lineage>
</organism>
<proteinExistence type="predicted"/>
<dbReference type="AlphaFoldDB" id="B0C1Y7"/>
<dbReference type="eggNOG" id="ENOG5033AP6">
    <property type="taxonomic scope" value="Bacteria"/>
</dbReference>
<dbReference type="RefSeq" id="WP_012162763.1">
    <property type="nucleotide sequence ID" value="NC_009925.1"/>
</dbReference>
<dbReference type="EMBL" id="CP000828">
    <property type="protein sequence ID" value="ABW27288.1"/>
    <property type="molecule type" value="Genomic_DNA"/>
</dbReference>
<dbReference type="Proteomes" id="UP000000268">
    <property type="component" value="Chromosome"/>
</dbReference>
<gene>
    <name evidence="1" type="ordered locus">AM1_2277</name>
</gene>
<accession>B0C1Y7</accession>